<dbReference type="NCBIfam" id="TIGR00126">
    <property type="entry name" value="deoC"/>
    <property type="match status" value="1"/>
</dbReference>
<comment type="pathway">
    <text evidence="6">Carbohydrate degradation; 2-deoxy-D-ribose 1-phosphate degradation; D-glyceraldehyde 3-phosphate and acetaldehyde from 2-deoxy-alpha-D-ribose 1-phosphate: step 2/2.</text>
</comment>
<dbReference type="EC" id="4.1.2.4" evidence="6"/>
<evidence type="ECO:0000256" key="5">
    <source>
        <dbReference type="ARBA" id="ARBA00048791"/>
    </source>
</evidence>
<dbReference type="SMART" id="SM01133">
    <property type="entry name" value="DeoC"/>
    <property type="match status" value="1"/>
</dbReference>
<dbReference type="GO" id="GO:0009264">
    <property type="term" value="P:deoxyribonucleotide catabolic process"/>
    <property type="evidence" value="ECO:0007669"/>
    <property type="project" value="UniProtKB-UniRule"/>
</dbReference>
<dbReference type="GO" id="GO:0005737">
    <property type="term" value="C:cytoplasm"/>
    <property type="evidence" value="ECO:0007669"/>
    <property type="project" value="UniProtKB-SubCell"/>
</dbReference>
<dbReference type="GO" id="GO:0004139">
    <property type="term" value="F:deoxyribose-phosphate aldolase activity"/>
    <property type="evidence" value="ECO:0007669"/>
    <property type="project" value="UniProtKB-UniRule"/>
</dbReference>
<keyword evidence="8" id="KW-1185">Reference proteome</keyword>
<accession>A0ABD5VLG3</accession>
<dbReference type="Gene3D" id="3.20.20.70">
    <property type="entry name" value="Aldolase class I"/>
    <property type="match status" value="1"/>
</dbReference>
<dbReference type="PANTHER" id="PTHR10889">
    <property type="entry name" value="DEOXYRIBOSE-PHOSPHATE ALDOLASE"/>
    <property type="match status" value="1"/>
</dbReference>
<evidence type="ECO:0000256" key="4">
    <source>
        <dbReference type="ARBA" id="ARBA00023270"/>
    </source>
</evidence>
<comment type="catalytic activity">
    <reaction evidence="5 6">
        <text>2-deoxy-D-ribose 5-phosphate = D-glyceraldehyde 3-phosphate + acetaldehyde</text>
        <dbReference type="Rhea" id="RHEA:12821"/>
        <dbReference type="ChEBI" id="CHEBI:15343"/>
        <dbReference type="ChEBI" id="CHEBI:59776"/>
        <dbReference type="ChEBI" id="CHEBI:62877"/>
        <dbReference type="EC" id="4.1.2.4"/>
    </reaction>
</comment>
<dbReference type="InterPro" id="IPR013785">
    <property type="entry name" value="Aldolase_TIM"/>
</dbReference>
<reference evidence="7 8" key="1">
    <citation type="journal article" date="2019" name="Int. J. Syst. Evol. Microbiol.">
        <title>The Global Catalogue of Microorganisms (GCM) 10K type strain sequencing project: providing services to taxonomists for standard genome sequencing and annotation.</title>
        <authorList>
            <consortium name="The Broad Institute Genomics Platform"/>
            <consortium name="The Broad Institute Genome Sequencing Center for Infectious Disease"/>
            <person name="Wu L."/>
            <person name="Ma J."/>
        </authorList>
    </citation>
    <scope>NUCLEOTIDE SEQUENCE [LARGE SCALE GENOMIC DNA]</scope>
    <source>
        <strain evidence="7 8">GX26</strain>
    </source>
</reference>
<dbReference type="AlphaFoldDB" id="A0ABD5VLG3"/>
<comment type="subcellular location">
    <subcellularLocation>
        <location evidence="6">Cytoplasm</location>
    </subcellularLocation>
</comment>
<dbReference type="RefSeq" id="WP_336352175.1">
    <property type="nucleotide sequence ID" value="NZ_JAZAQL010000005.1"/>
</dbReference>
<keyword evidence="4 6" id="KW-0704">Schiff base</keyword>
<comment type="function">
    <text evidence="6">Catalyzes a reversible aldol reaction between acetaldehyde and D-glyceraldehyde 3-phosphate to generate 2-deoxy-D-ribose 5-phosphate.</text>
</comment>
<comment type="caution">
    <text evidence="7">The sequence shown here is derived from an EMBL/GenBank/DDBJ whole genome shotgun (WGS) entry which is preliminary data.</text>
</comment>
<feature type="active site" description="Proton donor/acceptor" evidence="6">
    <location>
        <position position="175"/>
    </location>
</feature>
<organism evidence="7 8">
    <name type="scientific">Halorubellus litoreus</name>
    <dbReference type="NCBI Taxonomy" id="755308"/>
    <lineage>
        <taxon>Archaea</taxon>
        <taxon>Methanobacteriati</taxon>
        <taxon>Methanobacteriota</taxon>
        <taxon>Stenosarchaea group</taxon>
        <taxon>Halobacteria</taxon>
        <taxon>Halobacteriales</taxon>
        <taxon>Halorubellaceae</taxon>
        <taxon>Halorubellus</taxon>
    </lineage>
</organism>
<dbReference type="SUPFAM" id="SSF51569">
    <property type="entry name" value="Aldolase"/>
    <property type="match status" value="1"/>
</dbReference>
<protein>
    <recommendedName>
        <fullName evidence="6">Deoxyribose-phosphate aldolase</fullName>
        <shortName evidence="6">DERA</shortName>
        <ecNumber evidence="6">4.1.2.4</ecNumber>
    </recommendedName>
    <alternativeName>
        <fullName evidence="6">2-deoxy-D-ribose 5-phosphate aldolase</fullName>
    </alternativeName>
    <alternativeName>
        <fullName evidence="6">Phosphodeoxyriboaldolase</fullName>
        <shortName evidence="6">Deoxyriboaldolase</shortName>
    </alternativeName>
</protein>
<dbReference type="CDD" id="cd00959">
    <property type="entry name" value="DeoC"/>
    <property type="match status" value="1"/>
</dbReference>
<evidence type="ECO:0000313" key="7">
    <source>
        <dbReference type="EMBL" id="MFC6955243.1"/>
    </source>
</evidence>
<feature type="active site" description="Proton donor/acceptor" evidence="6">
    <location>
        <position position="89"/>
    </location>
</feature>
<dbReference type="InterPro" id="IPR002915">
    <property type="entry name" value="DeoC/FbaB/LacD_aldolase"/>
</dbReference>
<evidence type="ECO:0000256" key="1">
    <source>
        <dbReference type="ARBA" id="ARBA00010936"/>
    </source>
</evidence>
<evidence type="ECO:0000313" key="8">
    <source>
        <dbReference type="Proteomes" id="UP001596395"/>
    </source>
</evidence>
<name>A0ABD5VLG3_9EURY</name>
<dbReference type="GO" id="GO:0006018">
    <property type="term" value="P:2-deoxyribose 1-phosphate catabolic process"/>
    <property type="evidence" value="ECO:0007669"/>
    <property type="project" value="UniProtKB-UniRule"/>
</dbReference>
<dbReference type="Pfam" id="PF01791">
    <property type="entry name" value="DeoC"/>
    <property type="match status" value="1"/>
</dbReference>
<gene>
    <name evidence="6 7" type="primary">deoC</name>
    <name evidence="7" type="ORF">ACFQGB_20465</name>
</gene>
<evidence type="ECO:0000256" key="6">
    <source>
        <dbReference type="HAMAP-Rule" id="MF_00114"/>
    </source>
</evidence>
<dbReference type="EMBL" id="JBHSXN010000005">
    <property type="protein sequence ID" value="MFC6955243.1"/>
    <property type="molecule type" value="Genomic_DNA"/>
</dbReference>
<dbReference type="InterPro" id="IPR028581">
    <property type="entry name" value="DeoC_typeI"/>
</dbReference>
<dbReference type="FunFam" id="3.20.20.70:FF:000044">
    <property type="entry name" value="Deoxyribose-phosphate aldolase"/>
    <property type="match status" value="1"/>
</dbReference>
<dbReference type="HAMAP" id="MF_00114">
    <property type="entry name" value="DeoC_type1"/>
    <property type="match status" value="1"/>
</dbReference>
<comment type="similarity">
    <text evidence="1 6">Belongs to the DeoC/FbaB aldolase family. DeoC type 1 subfamily.</text>
</comment>
<proteinExistence type="inferred from homology"/>
<evidence type="ECO:0000256" key="2">
    <source>
        <dbReference type="ARBA" id="ARBA00022490"/>
    </source>
</evidence>
<dbReference type="InterPro" id="IPR011343">
    <property type="entry name" value="DeoC"/>
</dbReference>
<evidence type="ECO:0000256" key="3">
    <source>
        <dbReference type="ARBA" id="ARBA00023239"/>
    </source>
</evidence>
<dbReference type="PIRSF" id="PIRSF001357">
    <property type="entry name" value="DeoC"/>
    <property type="match status" value="1"/>
</dbReference>
<keyword evidence="3 6" id="KW-0456">Lyase</keyword>
<dbReference type="Proteomes" id="UP001596395">
    <property type="component" value="Unassembled WGS sequence"/>
</dbReference>
<sequence>MNREELAASIDHTVLGPETTLDDVHAVLDTASEYGMNACIPPCYVADASEYAPDVTLATVVGFPHGQHAPGAKLDEATRAWDDGADELDVVINIGRLKAGDVDAVEAELADLVAAVPIPVKVIIETALLTDDEKHAACRAAAAADADMVKTSTGFADGGAEVEDVALMSEYLPVKASGGVGDYSTAREMFDAGAVRIGASSGAAIVDDYDAST</sequence>
<keyword evidence="2 6" id="KW-0963">Cytoplasm</keyword>
<dbReference type="PANTHER" id="PTHR10889:SF1">
    <property type="entry name" value="DEOXYRIBOSE-PHOSPHATE ALDOLASE"/>
    <property type="match status" value="1"/>
</dbReference>
<feature type="active site" description="Schiff-base intermediate with acetaldehyde" evidence="6">
    <location>
        <position position="150"/>
    </location>
</feature>